<evidence type="ECO:0000256" key="1">
    <source>
        <dbReference type="ARBA" id="ARBA00007625"/>
    </source>
</evidence>
<sequence>MECYNLFSENYKPQDEELRHEPPDIFLKDQIFDVKFSPTANVLALSQVTGHVRLFSYNEEANQEVLAFTHHKASCRAVEFSDDGNFLFTGSSDNSIGIITNGELLFQVKNAHKAPINKIKYIENNAVIATGDDDGLIKIWDFRISSTKTNNLCVATFTENTDTITDIVLNKETNLLLSTSNDGFLGVFDIRRSSLNPDSLFTGNLSEPGAKFKPSLYALSDNMDEELTSLCIVKNGKKVIVASQEGTMMLFSWDWFGDCNDRITAHPCCISTMVQYNEDIILTGCDDGYVRAVNILPNRIVAIINDDADEEDSLPVSKIALKNNFIAFTCNDEMVRIYDIKNYEDQGSDEEPSDIEQEAAQTNQNVEEVKEDSDADKNWEDLEDEMESSSDDDDAAFAGVNAYGGQDANWTKNKSEFERKKRQDFFSSL</sequence>
<dbReference type="InterPro" id="IPR015943">
    <property type="entry name" value="WD40/YVTN_repeat-like_dom_sf"/>
</dbReference>
<comment type="similarity">
    <text evidence="1">Belongs to the WD repeat WDR55 family.</text>
</comment>
<organism evidence="6 7">
    <name type="scientific">Euplotes crassus</name>
    <dbReference type="NCBI Taxonomy" id="5936"/>
    <lineage>
        <taxon>Eukaryota</taxon>
        <taxon>Sar</taxon>
        <taxon>Alveolata</taxon>
        <taxon>Ciliophora</taxon>
        <taxon>Intramacronucleata</taxon>
        <taxon>Spirotrichea</taxon>
        <taxon>Hypotrichia</taxon>
        <taxon>Euplotida</taxon>
        <taxon>Euplotidae</taxon>
        <taxon>Moneuplotes</taxon>
    </lineage>
</organism>
<dbReference type="InterPro" id="IPR036322">
    <property type="entry name" value="WD40_repeat_dom_sf"/>
</dbReference>
<dbReference type="Gene3D" id="2.130.10.10">
    <property type="entry name" value="YVTN repeat-like/Quinoprotein amine dehydrogenase"/>
    <property type="match status" value="2"/>
</dbReference>
<dbReference type="PANTHER" id="PTHR44019:SF20">
    <property type="entry name" value="WD REPEAT-CONTAINING PROTEIN 55"/>
    <property type="match status" value="1"/>
</dbReference>
<comment type="caution">
    <text evidence="6">The sequence shown here is derived from an EMBL/GenBank/DDBJ whole genome shotgun (WGS) entry which is preliminary data.</text>
</comment>
<evidence type="ECO:0000256" key="3">
    <source>
        <dbReference type="ARBA" id="ARBA00022737"/>
    </source>
</evidence>
<keyword evidence="7" id="KW-1185">Reference proteome</keyword>
<feature type="repeat" description="WD" evidence="4">
    <location>
        <begin position="68"/>
        <end position="98"/>
    </location>
</feature>
<protein>
    <submittedName>
        <fullName evidence="6">Uncharacterized protein</fullName>
    </submittedName>
</protein>
<evidence type="ECO:0000256" key="2">
    <source>
        <dbReference type="ARBA" id="ARBA00022574"/>
    </source>
</evidence>
<dbReference type="SMART" id="SM00320">
    <property type="entry name" value="WD40"/>
    <property type="match status" value="7"/>
</dbReference>
<keyword evidence="2 4" id="KW-0853">WD repeat</keyword>
<dbReference type="PROSITE" id="PS50082">
    <property type="entry name" value="WD_REPEATS_2"/>
    <property type="match status" value="2"/>
</dbReference>
<dbReference type="InterPro" id="IPR001680">
    <property type="entry name" value="WD40_rpt"/>
</dbReference>
<evidence type="ECO:0000256" key="4">
    <source>
        <dbReference type="PROSITE-ProRule" id="PRU00221"/>
    </source>
</evidence>
<dbReference type="PANTHER" id="PTHR44019">
    <property type="entry name" value="WD REPEAT-CONTAINING PROTEIN 55"/>
    <property type="match status" value="1"/>
</dbReference>
<name>A0AAD1US13_EUPCR</name>
<evidence type="ECO:0000313" key="6">
    <source>
        <dbReference type="EMBL" id="CAI2370080.1"/>
    </source>
</evidence>
<dbReference type="SUPFAM" id="SSF50978">
    <property type="entry name" value="WD40 repeat-like"/>
    <property type="match status" value="1"/>
</dbReference>
<evidence type="ECO:0000256" key="5">
    <source>
        <dbReference type="SAM" id="MobiDB-lite"/>
    </source>
</evidence>
<dbReference type="Pfam" id="PF00400">
    <property type="entry name" value="WD40"/>
    <property type="match status" value="3"/>
</dbReference>
<dbReference type="InterPro" id="IPR019775">
    <property type="entry name" value="WD40_repeat_CS"/>
</dbReference>
<gene>
    <name evidence="6" type="ORF">ECRASSUSDP1_LOCUS11388</name>
</gene>
<dbReference type="PROSITE" id="PS50294">
    <property type="entry name" value="WD_REPEATS_REGION"/>
    <property type="match status" value="1"/>
</dbReference>
<feature type="compositionally biased region" description="Acidic residues" evidence="5">
    <location>
        <begin position="381"/>
        <end position="395"/>
    </location>
</feature>
<dbReference type="EMBL" id="CAMPGE010011243">
    <property type="protein sequence ID" value="CAI2370080.1"/>
    <property type="molecule type" value="Genomic_DNA"/>
</dbReference>
<feature type="region of interest" description="Disordered" evidence="5">
    <location>
        <begin position="361"/>
        <end position="399"/>
    </location>
</feature>
<dbReference type="PROSITE" id="PS00678">
    <property type="entry name" value="WD_REPEATS_1"/>
    <property type="match status" value="1"/>
</dbReference>
<dbReference type="AlphaFoldDB" id="A0AAD1US13"/>
<keyword evidence="3" id="KW-0677">Repeat</keyword>
<accession>A0AAD1US13</accession>
<feature type="repeat" description="WD" evidence="4">
    <location>
        <begin position="109"/>
        <end position="150"/>
    </location>
</feature>
<evidence type="ECO:0000313" key="7">
    <source>
        <dbReference type="Proteomes" id="UP001295684"/>
    </source>
</evidence>
<dbReference type="Proteomes" id="UP001295684">
    <property type="component" value="Unassembled WGS sequence"/>
</dbReference>
<reference evidence="6" key="1">
    <citation type="submission" date="2023-07" db="EMBL/GenBank/DDBJ databases">
        <authorList>
            <consortium name="AG Swart"/>
            <person name="Singh M."/>
            <person name="Singh A."/>
            <person name="Seah K."/>
            <person name="Emmerich C."/>
        </authorList>
    </citation>
    <scope>NUCLEOTIDE SEQUENCE</scope>
    <source>
        <strain evidence="6">DP1</strain>
    </source>
</reference>
<proteinExistence type="inferred from homology"/>
<dbReference type="InterPro" id="IPR050505">
    <property type="entry name" value="WDR55/POC1"/>
</dbReference>